<dbReference type="InterPro" id="IPR036866">
    <property type="entry name" value="RibonucZ/Hydroxyglut_hydro"/>
</dbReference>
<dbReference type="PANTHER" id="PTHR42951">
    <property type="entry name" value="METALLO-BETA-LACTAMASE DOMAIN-CONTAINING"/>
    <property type="match status" value="1"/>
</dbReference>
<dbReference type="EMBL" id="MRDE01000046">
    <property type="protein sequence ID" value="OMH24838.1"/>
    <property type="molecule type" value="Genomic_DNA"/>
</dbReference>
<dbReference type="GO" id="GO:0016787">
    <property type="term" value="F:hydrolase activity"/>
    <property type="evidence" value="ECO:0007669"/>
    <property type="project" value="UniProtKB-KW"/>
</dbReference>
<dbReference type="PANTHER" id="PTHR42951:SF17">
    <property type="entry name" value="METALLO-BETA-LACTAMASE DOMAIN-CONTAINING PROTEIN"/>
    <property type="match status" value="1"/>
</dbReference>
<gene>
    <name evidence="2" type="ORF">BKD30_07050</name>
</gene>
<name>A0A1R1LBG7_9MICC</name>
<dbReference type="AlphaFoldDB" id="A0A1R1LBG7"/>
<organism evidence="2 3">
    <name type="scientific">Tersicoccus phoenicis</name>
    <dbReference type="NCBI Taxonomy" id="554083"/>
    <lineage>
        <taxon>Bacteria</taxon>
        <taxon>Bacillati</taxon>
        <taxon>Actinomycetota</taxon>
        <taxon>Actinomycetes</taxon>
        <taxon>Micrococcales</taxon>
        <taxon>Micrococcaceae</taxon>
        <taxon>Tersicoccus</taxon>
    </lineage>
</organism>
<proteinExistence type="predicted"/>
<dbReference type="InterPro" id="IPR050855">
    <property type="entry name" value="NDM-1-like"/>
</dbReference>
<feature type="domain" description="Metallo-beta-lactamase" evidence="1">
    <location>
        <begin position="17"/>
        <end position="226"/>
    </location>
</feature>
<protein>
    <submittedName>
        <fullName evidence="2">MBL fold metallo-hydrolase</fullName>
    </submittedName>
</protein>
<keyword evidence="2" id="KW-0378">Hydrolase</keyword>
<dbReference type="SMART" id="SM00849">
    <property type="entry name" value="Lactamase_B"/>
    <property type="match status" value="1"/>
</dbReference>
<reference evidence="2 3" key="1">
    <citation type="submission" date="2016-12" db="EMBL/GenBank/DDBJ databases">
        <title>Draft genome of Tersicoccus phoenicis 1P05MA.</title>
        <authorList>
            <person name="Nakajima Y."/>
            <person name="Yoshizawa S."/>
            <person name="Nakamura K."/>
            <person name="Ogura Y."/>
            <person name="Hayashi T."/>
            <person name="Kogure K."/>
        </authorList>
    </citation>
    <scope>NUCLEOTIDE SEQUENCE [LARGE SCALE GENOMIC DNA]</scope>
    <source>
        <strain evidence="2 3">1p05MA</strain>
    </source>
</reference>
<accession>A0A1R1LBG7</accession>
<dbReference type="OrthoDB" id="2971563at2"/>
<evidence type="ECO:0000259" key="1">
    <source>
        <dbReference type="SMART" id="SM00849"/>
    </source>
</evidence>
<dbReference type="SUPFAM" id="SSF56281">
    <property type="entry name" value="Metallo-hydrolase/oxidoreductase"/>
    <property type="match status" value="1"/>
</dbReference>
<comment type="caution">
    <text evidence="2">The sequence shown here is derived from an EMBL/GenBank/DDBJ whole genome shotgun (WGS) entry which is preliminary data.</text>
</comment>
<sequence length="247" mass="26560">MFHRNEADGVHRVEHARVNCYLVEDGPRLLLIDAGLPAMWPMVRAALGELGRSPRDIKALAITHGHFDHIGFALRLQQDLDVPVLLDPADAWIAAHPYRYRHERARLFYPFRYPRSVPVLTRMALAGAVAVRGIDNVRPLDAATAAALPGRPVPVPTPGHTDGHVALLLPDRGTVVTGDALVTLDPYTGIAGPQIVSAAATADTRQALASLDAIAALDADVALPGHGDPWRGRVADAVAEAKRQRVT</sequence>
<dbReference type="Pfam" id="PF00753">
    <property type="entry name" value="Lactamase_B"/>
    <property type="match status" value="1"/>
</dbReference>
<dbReference type="STRING" id="554083.BKD30_07050"/>
<dbReference type="Gene3D" id="3.60.15.10">
    <property type="entry name" value="Ribonuclease Z/Hydroxyacylglutathione hydrolase-like"/>
    <property type="match status" value="1"/>
</dbReference>
<evidence type="ECO:0000313" key="2">
    <source>
        <dbReference type="EMBL" id="OMH24838.1"/>
    </source>
</evidence>
<dbReference type="Proteomes" id="UP000187085">
    <property type="component" value="Unassembled WGS sequence"/>
</dbReference>
<dbReference type="CDD" id="cd07721">
    <property type="entry name" value="yflN-like_MBL-fold"/>
    <property type="match status" value="1"/>
</dbReference>
<evidence type="ECO:0000313" key="3">
    <source>
        <dbReference type="Proteomes" id="UP000187085"/>
    </source>
</evidence>
<dbReference type="InterPro" id="IPR001279">
    <property type="entry name" value="Metallo-B-lactamas"/>
</dbReference>
<keyword evidence="3" id="KW-1185">Reference proteome</keyword>